<gene>
    <name evidence="14" type="ORF">MAM1_0062d03833</name>
</gene>
<evidence type="ECO:0000256" key="2">
    <source>
        <dbReference type="ARBA" id="ARBA00004123"/>
    </source>
</evidence>
<evidence type="ECO:0000256" key="9">
    <source>
        <dbReference type="ARBA" id="ARBA00023242"/>
    </source>
</evidence>
<feature type="compositionally biased region" description="Low complexity" evidence="11">
    <location>
        <begin position="1661"/>
        <end position="1679"/>
    </location>
</feature>
<dbReference type="PANTHER" id="PTHR24006:SF644">
    <property type="entry name" value="UBIQUITIN CARBOXYL-TERMINAL HYDROLASE 7"/>
    <property type="match status" value="1"/>
</dbReference>
<feature type="compositionally biased region" description="Polar residues" evidence="11">
    <location>
        <begin position="1204"/>
        <end position="1222"/>
    </location>
</feature>
<comment type="catalytic activity">
    <reaction evidence="1">
        <text>Thiol-dependent hydrolysis of ester, thioester, amide, peptide and isopeptide bonds formed by the C-terminal Gly of ubiquitin (a 76-residue protein attached to proteins as an intracellular targeting signal).</text>
        <dbReference type="EC" id="3.4.19.12"/>
    </reaction>
</comment>
<dbReference type="GO" id="GO:0005543">
    <property type="term" value="F:phospholipid binding"/>
    <property type="evidence" value="ECO:0007669"/>
    <property type="project" value="InterPro"/>
</dbReference>
<feature type="compositionally biased region" description="Polar residues" evidence="11">
    <location>
        <begin position="1181"/>
        <end position="1196"/>
    </location>
</feature>
<dbReference type="PROSITE" id="PS00973">
    <property type="entry name" value="USP_2"/>
    <property type="match status" value="1"/>
</dbReference>
<feature type="domain" description="USP" evidence="13">
    <location>
        <begin position="252"/>
        <end position="570"/>
    </location>
</feature>
<dbReference type="Pfam" id="PF12814">
    <property type="entry name" value="Mcp5_PH"/>
    <property type="match status" value="1"/>
</dbReference>
<proteinExistence type="inferred from homology"/>
<comment type="similarity">
    <text evidence="3">Belongs to the peptidase C19 family.</text>
</comment>
<dbReference type="InterPro" id="IPR001394">
    <property type="entry name" value="Peptidase_C19_UCH"/>
</dbReference>
<dbReference type="InterPro" id="IPR024729">
    <property type="entry name" value="USP7_ICP0-binding_dom"/>
</dbReference>
<dbReference type="Gene3D" id="3.90.70.10">
    <property type="entry name" value="Cysteine proteinases"/>
    <property type="match status" value="1"/>
</dbReference>
<dbReference type="GO" id="GO:0004843">
    <property type="term" value="F:cysteine-type deubiquitinase activity"/>
    <property type="evidence" value="ECO:0007669"/>
    <property type="project" value="UniProtKB-EC"/>
</dbReference>
<evidence type="ECO:0000259" key="13">
    <source>
        <dbReference type="PROSITE" id="PS50235"/>
    </source>
</evidence>
<dbReference type="Gene3D" id="3.10.20.90">
    <property type="entry name" value="Phosphatidylinositol 3-kinase Catalytic Subunit, Chain A, domain 1"/>
    <property type="match status" value="2"/>
</dbReference>
<feature type="region of interest" description="Disordered" evidence="11">
    <location>
        <begin position="1181"/>
        <end position="1237"/>
    </location>
</feature>
<dbReference type="InterPro" id="IPR008974">
    <property type="entry name" value="TRAF-like"/>
</dbReference>
<evidence type="ECO:0000256" key="3">
    <source>
        <dbReference type="ARBA" id="ARBA00009085"/>
    </source>
</evidence>
<dbReference type="SUPFAM" id="SSF49599">
    <property type="entry name" value="TRAF domain-like"/>
    <property type="match status" value="1"/>
</dbReference>
<feature type="coiled-coil region" evidence="10">
    <location>
        <begin position="1492"/>
        <end position="1529"/>
    </location>
</feature>
<feature type="region of interest" description="Disordered" evidence="11">
    <location>
        <begin position="1451"/>
        <end position="1477"/>
    </location>
</feature>
<feature type="compositionally biased region" description="Low complexity" evidence="11">
    <location>
        <begin position="28"/>
        <end position="47"/>
    </location>
</feature>
<dbReference type="Gene3D" id="2.60.210.10">
    <property type="entry name" value="Apoptosis, Tumor Necrosis Factor Receptor Associated Protein 2, Chain A"/>
    <property type="match status" value="1"/>
</dbReference>
<dbReference type="STRING" id="91626.A0A0C9MQV1"/>
<dbReference type="Pfam" id="PF22486">
    <property type="entry name" value="MATH_2"/>
    <property type="match status" value="1"/>
</dbReference>
<dbReference type="PROSITE" id="PS50235">
    <property type="entry name" value="USP_3"/>
    <property type="match status" value="1"/>
</dbReference>
<keyword evidence="9" id="KW-0539">Nucleus</keyword>
<keyword evidence="10" id="KW-0175">Coiled coil</keyword>
<feature type="compositionally biased region" description="Polar residues" evidence="11">
    <location>
        <begin position="1615"/>
        <end position="1635"/>
    </location>
</feature>
<evidence type="ECO:0000259" key="12">
    <source>
        <dbReference type="PROSITE" id="PS50144"/>
    </source>
</evidence>
<dbReference type="GO" id="GO:0140492">
    <property type="term" value="F:metal-dependent deubiquitinase activity"/>
    <property type="evidence" value="ECO:0007669"/>
    <property type="project" value="UniProtKB-ARBA"/>
</dbReference>
<dbReference type="SUPFAM" id="SSF54001">
    <property type="entry name" value="Cysteine proteinases"/>
    <property type="match status" value="1"/>
</dbReference>
<feature type="region of interest" description="Disordered" evidence="11">
    <location>
        <begin position="1530"/>
        <end position="1640"/>
    </location>
</feature>
<feature type="compositionally biased region" description="Low complexity" evidence="11">
    <location>
        <begin position="1453"/>
        <end position="1476"/>
    </location>
</feature>
<dbReference type="InterPro" id="IPR038765">
    <property type="entry name" value="Papain-like_cys_pep_sf"/>
</dbReference>
<evidence type="ECO:0000256" key="6">
    <source>
        <dbReference type="ARBA" id="ARBA00022786"/>
    </source>
</evidence>
<name>A0A0C9MQV1_9FUNG</name>
<dbReference type="GO" id="GO:0006508">
    <property type="term" value="P:proteolysis"/>
    <property type="evidence" value="ECO:0007669"/>
    <property type="project" value="UniProtKB-KW"/>
</dbReference>
<organism evidence="14">
    <name type="scientific">Mucor ambiguus</name>
    <dbReference type="NCBI Taxonomy" id="91626"/>
    <lineage>
        <taxon>Eukaryota</taxon>
        <taxon>Fungi</taxon>
        <taxon>Fungi incertae sedis</taxon>
        <taxon>Mucoromycota</taxon>
        <taxon>Mucoromycotina</taxon>
        <taxon>Mucoromycetes</taxon>
        <taxon>Mucorales</taxon>
        <taxon>Mucorineae</taxon>
        <taxon>Mucoraceae</taxon>
        <taxon>Mucor</taxon>
    </lineage>
</organism>
<accession>A0A0C9MQV1</accession>
<dbReference type="GO" id="GO:0005938">
    <property type="term" value="C:cell cortex"/>
    <property type="evidence" value="ECO:0007669"/>
    <property type="project" value="InterPro"/>
</dbReference>
<dbReference type="FunFam" id="3.90.70.10:FF:000005">
    <property type="entry name" value="Ubiquitin carboxyl-terminal hydrolase 7"/>
    <property type="match status" value="1"/>
</dbReference>
<comment type="subcellular location">
    <subcellularLocation>
        <location evidence="2">Nucleus</location>
    </subcellularLocation>
</comment>
<dbReference type="Pfam" id="PF14533">
    <property type="entry name" value="USP7_C2"/>
    <property type="match status" value="1"/>
</dbReference>
<dbReference type="PANTHER" id="PTHR24006">
    <property type="entry name" value="UBIQUITIN CARBOXYL-TERMINAL HYDROLASE"/>
    <property type="match status" value="1"/>
</dbReference>
<dbReference type="Proteomes" id="UP000053815">
    <property type="component" value="Unassembled WGS sequence"/>
</dbReference>
<evidence type="ECO:0000256" key="8">
    <source>
        <dbReference type="ARBA" id="ARBA00022807"/>
    </source>
</evidence>
<keyword evidence="8" id="KW-0788">Thiol protease</keyword>
<dbReference type="InterPro" id="IPR029346">
    <property type="entry name" value="USP_C"/>
</dbReference>
<feature type="region of interest" description="Disordered" evidence="11">
    <location>
        <begin position="1661"/>
        <end position="1689"/>
    </location>
</feature>
<protein>
    <recommendedName>
        <fullName evidence="4">ubiquitinyl hydrolase 1</fullName>
        <ecNumber evidence="4">3.4.19.12</ecNumber>
    </recommendedName>
</protein>
<evidence type="ECO:0000313" key="14">
    <source>
        <dbReference type="EMBL" id="GAN04373.1"/>
    </source>
</evidence>
<evidence type="ECO:0000256" key="10">
    <source>
        <dbReference type="SAM" id="Coils"/>
    </source>
</evidence>
<feature type="compositionally biased region" description="Basic residues" evidence="11">
    <location>
        <begin position="1565"/>
        <end position="1576"/>
    </location>
</feature>
<evidence type="ECO:0000313" key="15">
    <source>
        <dbReference type="Proteomes" id="UP000053815"/>
    </source>
</evidence>
<evidence type="ECO:0000256" key="5">
    <source>
        <dbReference type="ARBA" id="ARBA00022670"/>
    </source>
</evidence>
<dbReference type="GO" id="GO:0016579">
    <property type="term" value="P:protein deubiquitination"/>
    <property type="evidence" value="ECO:0007669"/>
    <property type="project" value="InterPro"/>
</dbReference>
<feature type="domain" description="MATH" evidence="12">
    <location>
        <begin position="102"/>
        <end position="226"/>
    </location>
</feature>
<dbReference type="InterPro" id="IPR024774">
    <property type="entry name" value="PH_dom-Mcp5-type"/>
</dbReference>
<dbReference type="CDD" id="cd02659">
    <property type="entry name" value="peptidase_C19C"/>
    <property type="match status" value="1"/>
</dbReference>
<feature type="region of interest" description="Disordered" evidence="11">
    <location>
        <begin position="1"/>
        <end position="72"/>
    </location>
</feature>
<dbReference type="Pfam" id="PF00443">
    <property type="entry name" value="UCH"/>
    <property type="match status" value="1"/>
</dbReference>
<reference evidence="14" key="1">
    <citation type="submission" date="2014-09" db="EMBL/GenBank/DDBJ databases">
        <title>Draft genome sequence of an oleaginous Mucoromycotina fungus Mucor ambiguus NBRC6742.</title>
        <authorList>
            <person name="Takeda I."/>
            <person name="Yamane N."/>
            <person name="Morita T."/>
            <person name="Tamano K."/>
            <person name="Machida M."/>
            <person name="Baker S."/>
            <person name="Koike H."/>
        </authorList>
    </citation>
    <scope>NUCLEOTIDE SEQUENCE</scope>
    <source>
        <strain evidence="14">NBRC 6742</strain>
    </source>
</reference>
<dbReference type="InterPro" id="IPR028889">
    <property type="entry name" value="USP"/>
</dbReference>
<evidence type="ECO:0000256" key="1">
    <source>
        <dbReference type="ARBA" id="ARBA00000707"/>
    </source>
</evidence>
<dbReference type="Pfam" id="PF12436">
    <property type="entry name" value="USP7_ICP0_bdg"/>
    <property type="match status" value="1"/>
</dbReference>
<dbReference type="OrthoDB" id="289038at2759"/>
<keyword evidence="5" id="KW-0645">Protease</keyword>
<dbReference type="InterPro" id="IPR050164">
    <property type="entry name" value="Peptidase_C19"/>
</dbReference>
<dbReference type="GO" id="GO:0005634">
    <property type="term" value="C:nucleus"/>
    <property type="evidence" value="ECO:0007669"/>
    <property type="project" value="UniProtKB-SubCell"/>
</dbReference>
<dbReference type="GO" id="GO:0032065">
    <property type="term" value="P:maintenance of protein location in cell cortex"/>
    <property type="evidence" value="ECO:0007669"/>
    <property type="project" value="InterPro"/>
</dbReference>
<dbReference type="GO" id="GO:0031647">
    <property type="term" value="P:regulation of protein stability"/>
    <property type="evidence" value="ECO:0007669"/>
    <property type="project" value="TreeGrafter"/>
</dbReference>
<dbReference type="SMART" id="SM00061">
    <property type="entry name" value="MATH"/>
    <property type="match status" value="1"/>
</dbReference>
<keyword evidence="15" id="KW-1185">Reference proteome</keyword>
<dbReference type="EMBL" id="DF836351">
    <property type="protein sequence ID" value="GAN04373.1"/>
    <property type="molecule type" value="Genomic_DNA"/>
</dbReference>
<keyword evidence="7" id="KW-0378">Hydrolase</keyword>
<dbReference type="InterPro" id="IPR018200">
    <property type="entry name" value="USP_CS"/>
</dbReference>
<feature type="coiled-coil region" evidence="10">
    <location>
        <begin position="1291"/>
        <end position="1360"/>
    </location>
</feature>
<sequence>MSQEQQPQSGLAPPPPPPSATLQEEEYTVQQQQQQQQNQETPLNQDQDSVFDQSPPIEGLPNVDPDKTMTEVEPEPVYSVVDDFELIANKELIPIDNEIIETKCEHWEIKNWSKLDTRTIGPVMKVGGHDWNILLFPKGNNQSECASIYLDLTNAKSNTDEYACAQFVVCISKMSDPTKYTLHSAQHRFTAEESDWGFTRFVPINDLFNEATGYLEDDAVRITSIIRVVKDPTGILWHNFINYDSKKITGYVGLQNQGATCYMNSLFQSLFFTNSFRKAVYQIPTEHDEPTKSIALALQRVFYNLQFSNSAVGTTELTRSFGWDSLEAFRQHDVQEFNRVLQDNLEIKMKNTPADGAIKNLFVGRMKSYIKCINVKYESSRSEDYYDIQLNVKGCKNLEESFRDYIVEETLEGDNKYMAEGYGLQDAKKGVIFESLPPVLHLQLKRFEYDMMRDMMVKINDRHEFPTDIDLEPYLSENADKSQGHKYVLHGVLVHSGDLSGGHYFAFVKPEKDGNWFKFDDDRVIPSTLKEVLEENYGGEQLGMPGVNMRPNGRPMNRFTNAYMLVYIRECMLDQVLAPVTEQDIPRHLGERLEDEARIREQRRKDKEEQHLYMKAFIADDNTFRANTEFDFANFDEKDATENHLYVSRILKNQTFGEFKEDIAVGLDLPSSQFRLWLMVNRQNRTVRIDIPIPAEDNDSTVDEIRLRYATNQPNLRLYLERASAVDEHGQAVFPPQPQQSPVILIFIKLFTPEHQEIHGLNRLYVQKDAKVKSIIDTLKQMAGFNQEDEILIFEEIKATMIDLVDTELTFSQAELQDGDILCIQKRLTPPEEAVILENGGKTTVPSFMEYKTGRVIVQFCPVRPDGEQPDIRLTLHKDMLYEDIAAVVARELNIDGDKLRLINPYNTSKLPPKRFSGLKLGKILANAYSGGTPVPANKATLMYEKLDVSLEEMESKCPVTVTVCAPTLKDAHRVEVLLPKDSGINDLKAALVAKDDKLVQDLDRIRIYDEMDGKFDKEYTDKLWRADIATRPMLKVFAENIPEEEMDSNLHSTDVFINVFHFQRTPNRTHSIPFKFLLKENESLADTKKRLQARTGLDDNEWSKVKINLVADDEENTTQINDQDEQLFSSHTYNAGDMIGLDHIDKSSKVDKTGAIFIRDILLLALSFVLLIPQGDYSMTRSSPTLSMEKAQQQFREPPPASLTINAVSPNSSSRTQPHATSPNDDSDDSPGSYTSYSSADYSSIGVMTHNNQMKQSTFSSMDVRLQDNSSSAIVGHGLLSEVLKMQGLLEEYQHALTALEIEKADKQQEINKLDRLLKGKGEAEERYKDEIWNLELNKQELLQKIHDLSQSLNRATTEQHRLAKEEAKLCQEIEHFKTVQHTWESNLTSAQERHDEETLALKKTLYNLRAEKDQLAKQLQQVLAIQQEVAHQQSGLRHVDKLICSNEKETASTTTITTTTPNPRNNNTRSSSKSLAVRHKAEIVALQTSLAQTHDIIKTMQAKIDEERQERAEIDKLLREAQETIEQFHQPHSPSTSLLSLAPQQTHSPASISNIQQRSSLRSTRRSSHSRKRLAVAGSYPYPQRGTSLGDELSQAGSIGNFMASSPMSSSSGCHTNTEPNQQPLDSQDTSSLHSRKTTSQKIIKLTCVELPSITNHDTLSSFTSSSSATSTSDSTSNEQAQLQKVDSNHEYYGSLIKEPTSYIYKSKRDKKATADKQKQQKSPSFKLNFGDHDFRVDADFNRENDEDDSGSSADAMTRTMIGDWMWKYTRKMVGSGISENKHRRFFWIHPYTQTLYWSTQEPGSNASQCSTKSVLVESFLVLPPHEKSKPPGIYIKSPSRGIQIQCLDFTAHYAWIKSLRYLLSDADHTQHVIPTIKKSTTGKTTLDRRKFSSLRQKNHSFTKLLDATPSLPNSAIRCDNREQITSLRGSKERQPLQALFNNSTLIDLSIDHGPFIDLNTLKHQ</sequence>
<dbReference type="EC" id="3.4.19.12" evidence="4"/>
<dbReference type="InterPro" id="IPR002083">
    <property type="entry name" value="MATH/TRAF_dom"/>
</dbReference>
<dbReference type="PROSITE" id="PS00972">
    <property type="entry name" value="USP_1"/>
    <property type="match status" value="1"/>
</dbReference>
<dbReference type="GO" id="GO:0005829">
    <property type="term" value="C:cytosol"/>
    <property type="evidence" value="ECO:0007669"/>
    <property type="project" value="TreeGrafter"/>
</dbReference>
<evidence type="ECO:0000256" key="7">
    <source>
        <dbReference type="ARBA" id="ARBA00022801"/>
    </source>
</evidence>
<keyword evidence="6" id="KW-0833">Ubl conjugation pathway</keyword>
<dbReference type="SUPFAM" id="SSF50729">
    <property type="entry name" value="PH domain-like"/>
    <property type="match status" value="1"/>
</dbReference>
<dbReference type="PROSITE" id="PS50144">
    <property type="entry name" value="MATH"/>
    <property type="match status" value="1"/>
</dbReference>
<evidence type="ECO:0000256" key="11">
    <source>
        <dbReference type="SAM" id="MobiDB-lite"/>
    </source>
</evidence>
<feature type="compositionally biased region" description="Polar residues" evidence="11">
    <location>
        <begin position="1530"/>
        <end position="1559"/>
    </location>
</feature>
<evidence type="ECO:0000256" key="4">
    <source>
        <dbReference type="ARBA" id="ARBA00012759"/>
    </source>
</evidence>